<protein>
    <submittedName>
        <fullName evidence="2">Uncharacterized protein</fullName>
    </submittedName>
</protein>
<gene>
    <name evidence="2" type="ORF">SAMN04487948_104154</name>
</gene>
<evidence type="ECO:0000256" key="1">
    <source>
        <dbReference type="SAM" id="Phobius"/>
    </source>
</evidence>
<feature type="transmembrane region" description="Helical" evidence="1">
    <location>
        <begin position="20"/>
        <end position="38"/>
    </location>
</feature>
<keyword evidence="1" id="KW-0472">Membrane</keyword>
<sequence>MVGPSLTDEEKRSASLQFKLVFVLVVGVSAAVLALQVQGSLVQVAATGVGGLLVGWILIAYLSHIVPSNGRYD</sequence>
<accession>A0A1H8RPV2</accession>
<organism evidence="2 3">
    <name type="scientific">Halogranum amylolyticum</name>
    <dbReference type="NCBI Taxonomy" id="660520"/>
    <lineage>
        <taxon>Archaea</taxon>
        <taxon>Methanobacteriati</taxon>
        <taxon>Methanobacteriota</taxon>
        <taxon>Stenosarchaea group</taxon>
        <taxon>Halobacteria</taxon>
        <taxon>Halobacteriales</taxon>
        <taxon>Haloferacaceae</taxon>
    </lineage>
</organism>
<evidence type="ECO:0000313" key="2">
    <source>
        <dbReference type="EMBL" id="SEO68208.1"/>
    </source>
</evidence>
<keyword evidence="1" id="KW-1133">Transmembrane helix</keyword>
<dbReference type="EMBL" id="FODV01000004">
    <property type="protein sequence ID" value="SEO68208.1"/>
    <property type="molecule type" value="Genomic_DNA"/>
</dbReference>
<name>A0A1H8RPV2_9EURY</name>
<proteinExistence type="predicted"/>
<reference evidence="3" key="1">
    <citation type="submission" date="2016-10" db="EMBL/GenBank/DDBJ databases">
        <authorList>
            <person name="Varghese N."/>
            <person name="Submissions S."/>
        </authorList>
    </citation>
    <scope>NUCLEOTIDE SEQUENCE [LARGE SCALE GENOMIC DNA]</scope>
    <source>
        <strain evidence="3">CGMCC 1.10121</strain>
    </source>
</reference>
<dbReference type="Proteomes" id="UP000199126">
    <property type="component" value="Unassembled WGS sequence"/>
</dbReference>
<feature type="transmembrane region" description="Helical" evidence="1">
    <location>
        <begin position="44"/>
        <end position="62"/>
    </location>
</feature>
<dbReference type="AlphaFoldDB" id="A0A1H8RPV2"/>
<keyword evidence="3" id="KW-1185">Reference proteome</keyword>
<dbReference type="RefSeq" id="WP_089823340.1">
    <property type="nucleotide sequence ID" value="NZ_FODV01000004.1"/>
</dbReference>
<keyword evidence="1" id="KW-0812">Transmembrane</keyword>
<evidence type="ECO:0000313" key="3">
    <source>
        <dbReference type="Proteomes" id="UP000199126"/>
    </source>
</evidence>